<feature type="binding site" evidence="3">
    <location>
        <position position="137"/>
    </location>
    <ligand>
        <name>Zn(2+)</name>
        <dbReference type="ChEBI" id="CHEBI:29105"/>
        <label>2</label>
    </ligand>
</feature>
<keyword evidence="6" id="KW-1185">Reference proteome</keyword>
<keyword evidence="3" id="KW-0862">Zinc</keyword>
<dbReference type="Gene3D" id="3.30.70.360">
    <property type="match status" value="1"/>
</dbReference>
<evidence type="ECO:0000256" key="1">
    <source>
        <dbReference type="ARBA" id="ARBA00006153"/>
    </source>
</evidence>
<comment type="similarity">
    <text evidence="1">Belongs to the peptidase M20 family.</text>
</comment>
<dbReference type="PANTHER" id="PTHR32494:SF5">
    <property type="entry name" value="ALLANTOATE AMIDOHYDROLASE"/>
    <property type="match status" value="1"/>
</dbReference>
<dbReference type="NCBIfam" id="NF006769">
    <property type="entry name" value="PRK09290.1-3"/>
    <property type="match status" value="1"/>
</dbReference>
<dbReference type="InterPro" id="IPR002933">
    <property type="entry name" value="Peptidase_M20"/>
</dbReference>
<dbReference type="InterPro" id="IPR036264">
    <property type="entry name" value="Bact_exopeptidase_dim_dom"/>
</dbReference>
<feature type="binding site" evidence="3">
    <location>
        <position position="198"/>
    </location>
    <ligand>
        <name>Zn(2+)</name>
        <dbReference type="ChEBI" id="CHEBI:29105"/>
        <label>1</label>
    </ligand>
</feature>
<dbReference type="InterPro" id="IPR011650">
    <property type="entry name" value="Peptidase_M20_dimer"/>
</dbReference>
<feature type="binding site" evidence="3">
    <location>
        <position position="102"/>
    </location>
    <ligand>
        <name>Zn(2+)</name>
        <dbReference type="ChEBI" id="CHEBI:29105"/>
        <label>2</label>
    </ligand>
</feature>
<protein>
    <submittedName>
        <fullName evidence="5">Zn-dependent hydrolase</fullName>
    </submittedName>
</protein>
<dbReference type="NCBIfam" id="NF006771">
    <property type="entry name" value="PRK09290.1-5"/>
    <property type="match status" value="1"/>
</dbReference>
<dbReference type="GO" id="GO:0046872">
    <property type="term" value="F:metal ion binding"/>
    <property type="evidence" value="ECO:0007669"/>
    <property type="project" value="UniProtKB-KW"/>
</dbReference>
<evidence type="ECO:0000313" key="5">
    <source>
        <dbReference type="EMBL" id="ANF56903.1"/>
    </source>
</evidence>
<dbReference type="SUPFAM" id="SSF53187">
    <property type="entry name" value="Zn-dependent exopeptidases"/>
    <property type="match status" value="1"/>
</dbReference>
<feature type="domain" description="Peptidase M20 dimerisation" evidence="4">
    <location>
        <begin position="218"/>
        <end position="319"/>
    </location>
</feature>
<sequence length="417" mass="45137">MTAVPQSPVVAPSIDSQRLWSSLMEMAEIGKTPGGGSGRLALSESDGVGRRQLIEWAEALGCSVTIDEIGNLFIRREGKRPELDPVAFGSHLDTQPLGGRFDGVLGVLAGLEVLRTLDAAGIVTERPLLLVDWTNEEGSRFSPAMISSGVYAGVFDKQYMLSRTDRDGVTQGEALRAIGFEGSAPIGEPRFARFFELHIEQGPVLEDEALEIGVVDGVQGISWYDVCFSGQAAHSGTTPLRLRHDALRGASRMIDRLLDEALEQDPDAKITFGELDIVSPSRNVVPAQVRLTVDLRHLDDQRLASLEARFLDHLARATEHTGVEATYERIWHSPAVRFDADCVAMVEDSARQRGLSFRRMPSGAGHDSVYVARVAPTSMIFIPCLGGISHNEAEYSSPEQCAAGCQVLCDAVVRAAG</sequence>
<dbReference type="GO" id="GO:0016813">
    <property type="term" value="F:hydrolase activity, acting on carbon-nitrogen (but not peptide) bonds, in linear amidines"/>
    <property type="evidence" value="ECO:0007669"/>
    <property type="project" value="InterPro"/>
</dbReference>
<dbReference type="Pfam" id="PF07687">
    <property type="entry name" value="M20_dimer"/>
    <property type="match status" value="1"/>
</dbReference>
<dbReference type="Gene3D" id="3.40.630.10">
    <property type="entry name" value="Zn peptidases"/>
    <property type="match status" value="1"/>
</dbReference>
<dbReference type="Proteomes" id="UP000077875">
    <property type="component" value="Chromosome"/>
</dbReference>
<dbReference type="NCBIfam" id="TIGR01879">
    <property type="entry name" value="hydantase"/>
    <property type="match status" value="1"/>
</dbReference>
<feature type="binding site" evidence="3">
    <location>
        <position position="91"/>
    </location>
    <ligand>
        <name>Zn(2+)</name>
        <dbReference type="ChEBI" id="CHEBI:29105"/>
        <label>1</label>
    </ligand>
</feature>
<dbReference type="PIRSF" id="PIRSF001235">
    <property type="entry name" value="Amidase_carbamoylase"/>
    <property type="match status" value="1"/>
</dbReference>
<dbReference type="PANTHER" id="PTHR32494">
    <property type="entry name" value="ALLANTOATE DEIMINASE-RELATED"/>
    <property type="match status" value="1"/>
</dbReference>
<dbReference type="Pfam" id="PF01546">
    <property type="entry name" value="Peptidase_M20"/>
    <property type="match status" value="1"/>
</dbReference>
<reference evidence="5 6" key="1">
    <citation type="submission" date="2016-04" db="EMBL/GenBank/DDBJ databases">
        <title>Complete Genome Sequence of Halotalea alkalilenta IHB B 13600.</title>
        <authorList>
            <person name="Swarnkar M.K."/>
            <person name="Sharma A."/>
            <person name="Kaushal K."/>
            <person name="Soni R."/>
            <person name="Rana S."/>
            <person name="Singh A.K."/>
            <person name="Gulati A."/>
        </authorList>
    </citation>
    <scope>NUCLEOTIDE SEQUENCE [LARGE SCALE GENOMIC DNA]</scope>
    <source>
        <strain evidence="5 6">IHB B 13600</strain>
    </source>
</reference>
<organism evidence="5 6">
    <name type="scientific">Halotalea alkalilenta</name>
    <dbReference type="NCBI Taxonomy" id="376489"/>
    <lineage>
        <taxon>Bacteria</taxon>
        <taxon>Pseudomonadati</taxon>
        <taxon>Pseudomonadota</taxon>
        <taxon>Gammaproteobacteria</taxon>
        <taxon>Oceanospirillales</taxon>
        <taxon>Halomonadaceae</taxon>
        <taxon>Halotalea</taxon>
    </lineage>
</organism>
<dbReference type="KEGG" id="haa:A5892_04990"/>
<dbReference type="AlphaFoldDB" id="A0A172YCE4"/>
<dbReference type="RefSeq" id="WP_064121869.1">
    <property type="nucleotide sequence ID" value="NZ_CP015243.1"/>
</dbReference>
<proteinExistence type="inferred from homology"/>
<gene>
    <name evidence="5" type="ORF">A5892_04990</name>
</gene>
<evidence type="ECO:0000256" key="2">
    <source>
        <dbReference type="ARBA" id="ARBA00022801"/>
    </source>
</evidence>
<evidence type="ECO:0000259" key="4">
    <source>
        <dbReference type="Pfam" id="PF07687"/>
    </source>
</evidence>
<dbReference type="STRING" id="376489.A5892_04990"/>
<feature type="binding site" evidence="3">
    <location>
        <position position="102"/>
    </location>
    <ligand>
        <name>Zn(2+)</name>
        <dbReference type="ChEBI" id="CHEBI:29105"/>
        <label>1</label>
    </ligand>
</feature>
<dbReference type="InterPro" id="IPR010158">
    <property type="entry name" value="Amidase_Cbmase"/>
</dbReference>
<accession>A0A172YCE4</accession>
<name>A0A172YCE4_9GAMM</name>
<keyword evidence="2 5" id="KW-0378">Hydrolase</keyword>
<evidence type="ECO:0000256" key="3">
    <source>
        <dbReference type="PIRSR" id="PIRSR001235-1"/>
    </source>
</evidence>
<dbReference type="SUPFAM" id="SSF55031">
    <property type="entry name" value="Bacterial exopeptidase dimerisation domain"/>
    <property type="match status" value="1"/>
</dbReference>
<keyword evidence="3" id="KW-0479">Metal-binding</keyword>
<feature type="binding site" evidence="3">
    <location>
        <position position="390"/>
    </location>
    <ligand>
        <name>Zn(2+)</name>
        <dbReference type="ChEBI" id="CHEBI:29105"/>
        <label>2</label>
    </ligand>
</feature>
<dbReference type="EMBL" id="CP015243">
    <property type="protein sequence ID" value="ANF56903.1"/>
    <property type="molecule type" value="Genomic_DNA"/>
</dbReference>
<evidence type="ECO:0000313" key="6">
    <source>
        <dbReference type="Proteomes" id="UP000077875"/>
    </source>
</evidence>
<comment type="cofactor">
    <cofactor evidence="3">
        <name>Zn(2+)</name>
        <dbReference type="ChEBI" id="CHEBI:29105"/>
    </cofactor>
    <text evidence="3">Binds 2 Zn(2+) ions per subunit.</text>
</comment>
<dbReference type="CDD" id="cd03884">
    <property type="entry name" value="M20_bAS"/>
    <property type="match status" value="1"/>
</dbReference>